<proteinExistence type="predicted"/>
<dbReference type="SUPFAM" id="SSF48452">
    <property type="entry name" value="TPR-like"/>
    <property type="match status" value="1"/>
</dbReference>
<reference evidence="1" key="1">
    <citation type="journal article" date="2023" name="Mol. Phylogenet. Evol.">
        <title>Genome-scale phylogeny and comparative genomics of the fungal order Sordariales.</title>
        <authorList>
            <person name="Hensen N."/>
            <person name="Bonometti L."/>
            <person name="Westerberg I."/>
            <person name="Brannstrom I.O."/>
            <person name="Guillou S."/>
            <person name="Cros-Aarteil S."/>
            <person name="Calhoun S."/>
            <person name="Haridas S."/>
            <person name="Kuo A."/>
            <person name="Mondo S."/>
            <person name="Pangilinan J."/>
            <person name="Riley R."/>
            <person name="LaButti K."/>
            <person name="Andreopoulos B."/>
            <person name="Lipzen A."/>
            <person name="Chen C."/>
            <person name="Yan M."/>
            <person name="Daum C."/>
            <person name="Ng V."/>
            <person name="Clum A."/>
            <person name="Steindorff A."/>
            <person name="Ohm R.A."/>
            <person name="Martin F."/>
            <person name="Silar P."/>
            <person name="Natvig D.O."/>
            <person name="Lalanne C."/>
            <person name="Gautier V."/>
            <person name="Ament-Velasquez S.L."/>
            <person name="Kruys A."/>
            <person name="Hutchinson M.I."/>
            <person name="Powell A.J."/>
            <person name="Barry K."/>
            <person name="Miller A.N."/>
            <person name="Grigoriev I.V."/>
            <person name="Debuchy R."/>
            <person name="Gladieux P."/>
            <person name="Hiltunen Thoren M."/>
            <person name="Johannesson H."/>
        </authorList>
    </citation>
    <scope>NUCLEOTIDE SEQUENCE</scope>
    <source>
        <strain evidence="1">CBS 333.67</strain>
    </source>
</reference>
<gene>
    <name evidence="1" type="ORF">B0T15DRAFT_496371</name>
</gene>
<evidence type="ECO:0000313" key="2">
    <source>
        <dbReference type="Proteomes" id="UP001273166"/>
    </source>
</evidence>
<dbReference type="Gene3D" id="1.25.40.10">
    <property type="entry name" value="Tetratricopeptide repeat domain"/>
    <property type="match status" value="1"/>
</dbReference>
<dbReference type="RefSeq" id="XP_062719621.1">
    <property type="nucleotide sequence ID" value="XM_062867172.1"/>
</dbReference>
<reference evidence="1" key="2">
    <citation type="submission" date="2023-06" db="EMBL/GenBank/DDBJ databases">
        <authorList>
            <consortium name="Lawrence Berkeley National Laboratory"/>
            <person name="Mondo S.J."/>
            <person name="Hensen N."/>
            <person name="Bonometti L."/>
            <person name="Westerberg I."/>
            <person name="Brannstrom I.O."/>
            <person name="Guillou S."/>
            <person name="Cros-Aarteil S."/>
            <person name="Calhoun S."/>
            <person name="Haridas S."/>
            <person name="Kuo A."/>
            <person name="Pangilinan J."/>
            <person name="Riley R."/>
            <person name="Labutti K."/>
            <person name="Andreopoulos B."/>
            <person name="Lipzen A."/>
            <person name="Chen C."/>
            <person name="Yanf M."/>
            <person name="Daum C."/>
            <person name="Ng V."/>
            <person name="Clum A."/>
            <person name="Steindorff A."/>
            <person name="Ohm R."/>
            <person name="Martin F."/>
            <person name="Silar P."/>
            <person name="Natvig D."/>
            <person name="Lalanne C."/>
            <person name="Gautier V."/>
            <person name="Ament-Velasquez S.L."/>
            <person name="Kruys A."/>
            <person name="Hutchinson M.I."/>
            <person name="Powell A.J."/>
            <person name="Barry K."/>
            <person name="Miller A.N."/>
            <person name="Grigoriev I.V."/>
            <person name="Debuchy R."/>
            <person name="Gladieux P."/>
            <person name="Thoren M.H."/>
            <person name="Johannesson H."/>
        </authorList>
    </citation>
    <scope>NUCLEOTIDE SEQUENCE</scope>
    <source>
        <strain evidence="1">CBS 333.67</strain>
    </source>
</reference>
<name>A0AAJ0LZW3_9PEZI</name>
<organism evidence="1 2">
    <name type="scientific">Chaetomium strumarium</name>
    <dbReference type="NCBI Taxonomy" id="1170767"/>
    <lineage>
        <taxon>Eukaryota</taxon>
        <taxon>Fungi</taxon>
        <taxon>Dikarya</taxon>
        <taxon>Ascomycota</taxon>
        <taxon>Pezizomycotina</taxon>
        <taxon>Sordariomycetes</taxon>
        <taxon>Sordariomycetidae</taxon>
        <taxon>Sordariales</taxon>
        <taxon>Chaetomiaceae</taxon>
        <taxon>Chaetomium</taxon>
    </lineage>
</organism>
<keyword evidence="2" id="KW-1185">Reference proteome</keyword>
<dbReference type="Proteomes" id="UP001273166">
    <property type="component" value="Unassembled WGS sequence"/>
</dbReference>
<dbReference type="AlphaFoldDB" id="A0AAJ0LZW3"/>
<dbReference type="InterPro" id="IPR011990">
    <property type="entry name" value="TPR-like_helical_dom_sf"/>
</dbReference>
<comment type="caution">
    <text evidence="1">The sequence shown here is derived from an EMBL/GenBank/DDBJ whole genome shotgun (WGS) entry which is preliminary data.</text>
</comment>
<dbReference type="EMBL" id="JAUDZG010000006">
    <property type="protein sequence ID" value="KAK3303841.1"/>
    <property type="molecule type" value="Genomic_DNA"/>
</dbReference>
<evidence type="ECO:0008006" key="3">
    <source>
        <dbReference type="Google" id="ProtNLM"/>
    </source>
</evidence>
<sequence>MREEYAVLDRIGSFLRRSHGADNLHGTEDDDAGAVPQSSSRGGFYNYASRAWDYHVTQIESPDLELLRQISEFLPSYQFAFWAEYSRADSGQPLCKDAVDLSGYFSESYLKLSSVYKATGVDLTMYLALLSLGDFYFDMGFPEKFAPIRGQAYRGLNDVLGPRHVLSLRAKSDLGYVRLYGGRVRDAWRIYAEVADAHMEVFGQDDIRYSRPSYTRAWQYLSAQMRYALSLAQLNQLDDAIDLLSAIRQRRRDQFDARDTFARVVQVALAEVLRMLDRNTEAIEYLLDTLEERRGTHSMGDILRLDVELALASAYSAAGMSRDAAAIVEDALLLAREDGGIGQAINLLQDTLIQAERDQTNRALLWIRLDLAALLRRRGDPDDEEEAVQSSTTPSRMSRAIVRLAWSNSRTLQDYSP</sequence>
<accession>A0AAJ0LZW3</accession>
<evidence type="ECO:0000313" key="1">
    <source>
        <dbReference type="EMBL" id="KAK3303841.1"/>
    </source>
</evidence>
<protein>
    <recommendedName>
        <fullName evidence="3">Tetratricopeptide repeat protein</fullName>
    </recommendedName>
</protein>
<dbReference type="GeneID" id="87886001"/>